<evidence type="ECO:0000313" key="2">
    <source>
        <dbReference type="EMBL" id="OEK05991.1"/>
    </source>
</evidence>
<feature type="transmembrane region" description="Helical" evidence="1">
    <location>
        <begin position="87"/>
        <end position="104"/>
    </location>
</feature>
<keyword evidence="1" id="KW-0812">Transmembrane</keyword>
<reference evidence="2 3" key="1">
    <citation type="submission" date="2016-05" db="EMBL/GenBank/DDBJ databases">
        <title>Draft Genome Sequence of Algibacter sp. Strain SK-16 Isolated from the Surface Water of Aburatsubo Inlet.</title>
        <authorList>
            <person name="Wong S.-K."/>
            <person name="Yoshizawa S."/>
            <person name="Nakajima Y."/>
            <person name="Ogura Y."/>
            <person name="Tetsuya H."/>
            <person name="Hamasaki K."/>
        </authorList>
    </citation>
    <scope>NUCLEOTIDE SEQUENCE [LARGE SCALE GENOMIC DNA]</scope>
    <source>
        <strain evidence="2 3">SK-16</strain>
    </source>
</reference>
<comment type="caution">
    <text evidence="2">The sequence shown here is derived from an EMBL/GenBank/DDBJ whole genome shotgun (WGS) entry which is preliminary data.</text>
</comment>
<name>A0A1E5T3S9_9FLAO</name>
<dbReference type="Proteomes" id="UP000095713">
    <property type="component" value="Unassembled WGS sequence"/>
</dbReference>
<dbReference type="EMBL" id="MDJD01000050">
    <property type="protein sequence ID" value="OEK05991.1"/>
    <property type="molecule type" value="Genomic_DNA"/>
</dbReference>
<gene>
    <name evidence="2" type="ORF">A8C32_19360</name>
</gene>
<accession>A0A1E5T3S9</accession>
<keyword evidence="1" id="KW-1133">Transmembrane helix</keyword>
<evidence type="ECO:0000256" key="1">
    <source>
        <dbReference type="SAM" id="Phobius"/>
    </source>
</evidence>
<evidence type="ECO:0000313" key="3">
    <source>
        <dbReference type="Proteomes" id="UP000095713"/>
    </source>
</evidence>
<keyword evidence="3" id="KW-1185">Reference proteome</keyword>
<keyword evidence="1" id="KW-0472">Membrane</keyword>
<protein>
    <submittedName>
        <fullName evidence="2">Uncharacterized protein</fullName>
    </submittedName>
</protein>
<feature type="transmembrane region" description="Helical" evidence="1">
    <location>
        <begin position="16"/>
        <end position="33"/>
    </location>
</feature>
<proteinExistence type="predicted"/>
<dbReference type="AlphaFoldDB" id="A0A1E5T3S9"/>
<dbReference type="RefSeq" id="WP_069831081.1">
    <property type="nucleotide sequence ID" value="NZ_MDJD01000050.1"/>
</dbReference>
<organism evidence="2 3">
    <name type="scientific">Flavivirga aquatica</name>
    <dbReference type="NCBI Taxonomy" id="1849968"/>
    <lineage>
        <taxon>Bacteria</taxon>
        <taxon>Pseudomonadati</taxon>
        <taxon>Bacteroidota</taxon>
        <taxon>Flavobacteriia</taxon>
        <taxon>Flavobacteriales</taxon>
        <taxon>Flavobacteriaceae</taxon>
        <taxon>Flavivirga</taxon>
    </lineage>
</organism>
<feature type="transmembrane region" description="Helical" evidence="1">
    <location>
        <begin position="54"/>
        <end position="71"/>
    </location>
</feature>
<sequence>MEFIKLVLGGMSISEWLFHVVLMWLGILLYVLLRIQKRKDKITKLTFKYWRIQTNNIIILILTYILIRFYANYKAVLVSSLPEGIKMTPYFMMVVIGFGQHKISKWLSKKIIKKTI</sequence>